<keyword evidence="1" id="KW-0732">Signal</keyword>
<feature type="signal peptide" evidence="1">
    <location>
        <begin position="1"/>
        <end position="22"/>
    </location>
</feature>
<dbReference type="AlphaFoldDB" id="A0A4Q0PGG6"/>
<reference evidence="2 3" key="1">
    <citation type="submission" date="2018-07" db="EMBL/GenBank/DDBJ databases">
        <title>Leeuwenhoekiella genomics.</title>
        <authorList>
            <person name="Tahon G."/>
            <person name="Willems A."/>
        </authorList>
    </citation>
    <scope>NUCLEOTIDE SEQUENCE [LARGE SCALE GENOMIC DNA]</scope>
    <source>
        <strain evidence="2 3">LMG 1345</strain>
    </source>
</reference>
<dbReference type="Pfam" id="PF14052">
    <property type="entry name" value="Caps_assemb_Wzi"/>
    <property type="match status" value="1"/>
</dbReference>
<feature type="chain" id="PRO_5020802686" evidence="1">
    <location>
        <begin position="23"/>
        <end position="455"/>
    </location>
</feature>
<name>A0A4Q0PGG6_9FLAO</name>
<dbReference type="InterPro" id="IPR038636">
    <property type="entry name" value="Wzi_sf"/>
</dbReference>
<dbReference type="Gene3D" id="2.40.160.130">
    <property type="entry name" value="Capsule assembly protein Wzi"/>
    <property type="match status" value="1"/>
</dbReference>
<accession>A0A4Q0PGG6</accession>
<evidence type="ECO:0000313" key="3">
    <source>
        <dbReference type="Proteomes" id="UP000290608"/>
    </source>
</evidence>
<comment type="caution">
    <text evidence="2">The sequence shown here is derived from an EMBL/GenBank/DDBJ whole genome shotgun (WGS) entry which is preliminary data.</text>
</comment>
<dbReference type="RefSeq" id="WP_073100373.1">
    <property type="nucleotide sequence ID" value="NZ_QOVL01000020.1"/>
</dbReference>
<dbReference type="InterPro" id="IPR026950">
    <property type="entry name" value="Caps_assemb_Wzi"/>
</dbReference>
<dbReference type="STRING" id="1122159.SAMN02745246_03315"/>
<organism evidence="2 3">
    <name type="scientific">Leeuwenhoekiella marinoflava</name>
    <dbReference type="NCBI Taxonomy" id="988"/>
    <lineage>
        <taxon>Bacteria</taxon>
        <taxon>Pseudomonadati</taxon>
        <taxon>Bacteroidota</taxon>
        <taxon>Flavobacteriia</taxon>
        <taxon>Flavobacteriales</taxon>
        <taxon>Flavobacteriaceae</taxon>
        <taxon>Leeuwenhoekiella</taxon>
    </lineage>
</organism>
<protein>
    <submittedName>
        <fullName evidence="2">Capsule assembly protein Wzi</fullName>
    </submittedName>
</protein>
<dbReference type="EMBL" id="QOVL01000020">
    <property type="protein sequence ID" value="RXG25983.1"/>
    <property type="molecule type" value="Genomic_DNA"/>
</dbReference>
<proteinExistence type="predicted"/>
<evidence type="ECO:0000313" key="2">
    <source>
        <dbReference type="EMBL" id="RXG25983.1"/>
    </source>
</evidence>
<evidence type="ECO:0000256" key="1">
    <source>
        <dbReference type="SAM" id="SignalP"/>
    </source>
</evidence>
<dbReference type="Proteomes" id="UP000290608">
    <property type="component" value="Unassembled WGS sequence"/>
</dbReference>
<sequence>MYKNNLYKLVISLILVWSTAGAQEQNQEAAGFVFAVEGKGFAATGSENPFWMYSNQYGRLDAETHALGLVQASYANSFNEKNRLQIGGGLLANDGLYDGVKIDELYATYTWGIVEASAGMKHRKEKLRGISSVGGDIIWSNNARALPGIYIQMLKPIKVLKWLEAKATFGHYFLEEDRYVTNAQVHHKSLELALVFSENDRLSGSMKHYVQYGGTSPRYGEQPDSFSDYIKVFFGSSGGSGAIEGDQINSLGNGLGSYELAYDMNRDAYNLRLYHQNLFEDASGIELNNFPDGVWGAYLEPKNLSWLDAVVLEYVQTVSQSGRPVPGVFGKEGDRYFYNFTYRSGWTYDERVIGLPFILPGSFDKENLNDRSYVMHLGATGSFGKLLYQGKLSYVTNLGTYNFPYESREHALYSYGELGYATSFGTFTGYAGLDWSDRTQNTLGIGLGYKYQFKK</sequence>
<gene>
    <name evidence="2" type="ORF">DSL99_3389</name>
</gene>